<proteinExistence type="predicted"/>
<name>A0ABX7W3T1_9GAMM</name>
<dbReference type="GO" id="GO:0016301">
    <property type="term" value="F:kinase activity"/>
    <property type="evidence" value="ECO:0007669"/>
    <property type="project" value="UniProtKB-KW"/>
</dbReference>
<dbReference type="Gene3D" id="3.30.565.10">
    <property type="entry name" value="Histidine kinase-like ATPase, C-terminal domain"/>
    <property type="match status" value="1"/>
</dbReference>
<dbReference type="InterPro" id="IPR036890">
    <property type="entry name" value="HATPase_C_sf"/>
</dbReference>
<dbReference type="SUPFAM" id="SSF55874">
    <property type="entry name" value="ATPase domain of HSP90 chaperone/DNA topoisomerase II/histidine kinase"/>
    <property type="match status" value="1"/>
</dbReference>
<dbReference type="InterPro" id="IPR004358">
    <property type="entry name" value="Sig_transdc_His_kin-like_C"/>
</dbReference>
<keyword evidence="6" id="KW-1185">Reference proteome</keyword>
<dbReference type="InterPro" id="IPR005467">
    <property type="entry name" value="His_kinase_dom"/>
</dbReference>
<dbReference type="RefSeq" id="WP_209539096.1">
    <property type="nucleotide sequence ID" value="NZ_CP053381.1"/>
</dbReference>
<gene>
    <name evidence="5" type="ORF">HNO51_09890</name>
</gene>
<feature type="transmembrane region" description="Helical" evidence="3">
    <location>
        <begin position="108"/>
        <end position="127"/>
    </location>
</feature>
<keyword evidence="3" id="KW-1133">Transmembrane helix</keyword>
<dbReference type="Proteomes" id="UP000671868">
    <property type="component" value="Chromosome"/>
</dbReference>
<dbReference type="Pfam" id="PF02518">
    <property type="entry name" value="HATPase_c"/>
    <property type="match status" value="1"/>
</dbReference>
<dbReference type="InterPro" id="IPR003594">
    <property type="entry name" value="HATPase_dom"/>
</dbReference>
<accession>A0ABX7W3T1</accession>
<dbReference type="InterPro" id="IPR050640">
    <property type="entry name" value="Bact_2-comp_sensor_kinase"/>
</dbReference>
<dbReference type="Pfam" id="PF06580">
    <property type="entry name" value="His_kinase"/>
    <property type="match status" value="1"/>
</dbReference>
<dbReference type="PANTHER" id="PTHR34220">
    <property type="entry name" value="SENSOR HISTIDINE KINASE YPDA"/>
    <property type="match status" value="1"/>
</dbReference>
<evidence type="ECO:0000313" key="6">
    <source>
        <dbReference type="Proteomes" id="UP000671868"/>
    </source>
</evidence>
<feature type="domain" description="Histidine kinase" evidence="4">
    <location>
        <begin position="251"/>
        <end position="345"/>
    </location>
</feature>
<comment type="catalytic activity">
    <reaction evidence="1">
        <text>ATP + protein L-histidine = ADP + protein N-phospho-L-histidine.</text>
        <dbReference type="EC" id="2.7.13.3"/>
    </reaction>
</comment>
<evidence type="ECO:0000256" key="1">
    <source>
        <dbReference type="ARBA" id="ARBA00000085"/>
    </source>
</evidence>
<dbReference type="EC" id="2.7.13.3" evidence="2"/>
<keyword evidence="5" id="KW-0418">Kinase</keyword>
<sequence length="351" mass="37922">MKARLDGWRRMPILLTLVALAGSALLVPVYLGQGLPWGHAIAAALMVAVPGVLLGGCAWRFARRPRKGLGRRRALVVHGLAAMGFAVAWTVAIYLLALPVHREAAQAFLYNGAPWQLVGGLILYAAIAANAQWRRTREQLTEQALVASRAELQALRAQLDPHFLFNTLHSLTQLARDDSAATEQALERFGDLMRYVLHSGRSGTPEVVALEDELAFIRHYLALEQLRLGERLGVEEALDPEALELAVPSLLLQPLVENAVRHGIAPRLEGGTLRLAAAVEEGSLIVEIADDGQGADAEACRLGAGLGLSTVRRQLELHYPGRSHMQVTTAPGRGFAVRLVLPGHLPQGRAS</sequence>
<feature type="transmembrane region" description="Helical" evidence="3">
    <location>
        <begin position="12"/>
        <end position="31"/>
    </location>
</feature>
<dbReference type="PRINTS" id="PR00344">
    <property type="entry name" value="BCTRLSENSOR"/>
</dbReference>
<organism evidence="5 6">
    <name type="scientific">Billgrantia sulfidoxydans</name>
    <dbReference type="NCBI Taxonomy" id="2733484"/>
    <lineage>
        <taxon>Bacteria</taxon>
        <taxon>Pseudomonadati</taxon>
        <taxon>Pseudomonadota</taxon>
        <taxon>Gammaproteobacteria</taxon>
        <taxon>Oceanospirillales</taxon>
        <taxon>Halomonadaceae</taxon>
        <taxon>Billgrantia</taxon>
    </lineage>
</organism>
<evidence type="ECO:0000313" key="5">
    <source>
        <dbReference type="EMBL" id="QTP54961.1"/>
    </source>
</evidence>
<feature type="transmembrane region" description="Helical" evidence="3">
    <location>
        <begin position="37"/>
        <end position="62"/>
    </location>
</feature>
<dbReference type="PANTHER" id="PTHR34220:SF7">
    <property type="entry name" value="SENSOR HISTIDINE KINASE YPDA"/>
    <property type="match status" value="1"/>
</dbReference>
<keyword evidence="3" id="KW-0812">Transmembrane</keyword>
<feature type="transmembrane region" description="Helical" evidence="3">
    <location>
        <begin position="74"/>
        <end position="96"/>
    </location>
</feature>
<evidence type="ECO:0000256" key="3">
    <source>
        <dbReference type="SAM" id="Phobius"/>
    </source>
</evidence>
<reference evidence="5 6" key="1">
    <citation type="journal article" date="2021" name="Front. Microbiol.">
        <title>Aerobic Denitrification and Heterotrophic Sulfur Oxidation in the Genus Halomonas Revealed by Six Novel Species Characterizations and Genome-Based Analysis.</title>
        <authorList>
            <person name="Wang L."/>
            <person name="Shao Z."/>
        </authorList>
    </citation>
    <scope>NUCLEOTIDE SEQUENCE [LARGE SCALE GENOMIC DNA]</scope>
    <source>
        <strain evidence="5 6">MCCC 1A11059</strain>
    </source>
</reference>
<evidence type="ECO:0000259" key="4">
    <source>
        <dbReference type="PROSITE" id="PS50109"/>
    </source>
</evidence>
<dbReference type="PROSITE" id="PS50109">
    <property type="entry name" value="HIS_KIN"/>
    <property type="match status" value="1"/>
</dbReference>
<dbReference type="InterPro" id="IPR010559">
    <property type="entry name" value="Sig_transdc_His_kin_internal"/>
</dbReference>
<evidence type="ECO:0000256" key="2">
    <source>
        <dbReference type="ARBA" id="ARBA00012438"/>
    </source>
</evidence>
<dbReference type="EMBL" id="CP053381">
    <property type="protein sequence ID" value="QTP54961.1"/>
    <property type="molecule type" value="Genomic_DNA"/>
</dbReference>
<keyword evidence="3" id="KW-0472">Membrane</keyword>
<protein>
    <recommendedName>
        <fullName evidence="2">histidine kinase</fullName>
        <ecNumber evidence="2">2.7.13.3</ecNumber>
    </recommendedName>
</protein>
<keyword evidence="5" id="KW-0808">Transferase</keyword>